<keyword evidence="2" id="KW-1185">Reference proteome</keyword>
<gene>
    <name evidence="1" type="ORF">MRB53_016903</name>
</gene>
<accession>A0ACC2M3G4</accession>
<comment type="caution">
    <text evidence="1">The sequence shown here is derived from an EMBL/GenBank/DDBJ whole genome shotgun (WGS) entry which is preliminary data.</text>
</comment>
<evidence type="ECO:0000313" key="2">
    <source>
        <dbReference type="Proteomes" id="UP001234297"/>
    </source>
</evidence>
<reference evidence="1 2" key="1">
    <citation type="journal article" date="2022" name="Hortic Res">
        <title>A haplotype resolved chromosomal level avocado genome allows analysis of novel avocado genes.</title>
        <authorList>
            <person name="Nath O."/>
            <person name="Fletcher S.J."/>
            <person name="Hayward A."/>
            <person name="Shaw L.M."/>
            <person name="Masouleh A.K."/>
            <person name="Furtado A."/>
            <person name="Henry R.J."/>
            <person name="Mitter N."/>
        </authorList>
    </citation>
    <scope>NUCLEOTIDE SEQUENCE [LARGE SCALE GENOMIC DNA]</scope>
    <source>
        <strain evidence="2">cv. Hass</strain>
    </source>
</reference>
<dbReference type="Proteomes" id="UP001234297">
    <property type="component" value="Chromosome 5"/>
</dbReference>
<proteinExistence type="predicted"/>
<dbReference type="EMBL" id="CM056813">
    <property type="protein sequence ID" value="KAJ8640209.1"/>
    <property type="molecule type" value="Genomic_DNA"/>
</dbReference>
<evidence type="ECO:0000313" key="1">
    <source>
        <dbReference type="EMBL" id="KAJ8640209.1"/>
    </source>
</evidence>
<organism evidence="1 2">
    <name type="scientific">Persea americana</name>
    <name type="common">Avocado</name>
    <dbReference type="NCBI Taxonomy" id="3435"/>
    <lineage>
        <taxon>Eukaryota</taxon>
        <taxon>Viridiplantae</taxon>
        <taxon>Streptophyta</taxon>
        <taxon>Embryophyta</taxon>
        <taxon>Tracheophyta</taxon>
        <taxon>Spermatophyta</taxon>
        <taxon>Magnoliopsida</taxon>
        <taxon>Magnoliidae</taxon>
        <taxon>Laurales</taxon>
        <taxon>Lauraceae</taxon>
        <taxon>Persea</taxon>
    </lineage>
</organism>
<protein>
    <submittedName>
        <fullName evidence="1">Uncharacterized protein</fullName>
    </submittedName>
</protein>
<name>A0ACC2M3G4_PERAE</name>
<sequence>MGSNPICGVRLAQSFSLPRKPALHFPPNPNSKTPQTLAFIFSEEKEILLLREVVDEAKAEEEADGDESAMKTRALKLKEAHKSNGSSSLCSILWDLESHHLVTASSSDLSISIHDLLPHNPKPPKTLRHHKDGVTAVALSPNSTCLASGSLDHCIKLYKFPSGDFQHNVTRFTLPIRSLAFNKSGTLLAAAGDDEGIKLIATIDGSISRVLKGHKGSVTGLAFDPTGEYLASVDGIGTVIYWELSSGKPIHTLKGIAPDSGSDDSVLNIVSWSPDGEMLAVPGLRNDVVMYDRDTAEKLFSLKGDHIQSVCFLSWSPNGKYMATSGLDRQVLIWDVDQRQDIDRQKFDDRICCLAWKPNGNALAVIDVMGRFGVWESVIPLSMKSPTDGASSLQSRSGNGLLLFDEDDEEPSNSGSLSDIGEDSYSELAPVTRKRLRKQSSFGDNSDEDGDRQEDLLPRVEKFRKKAPAKLEENFDSGKAKEGIGSSAKFGRSNMQEPFQPGSTPVQAGKRRFLCYNILGSVTTIENDGHSHIEVDFHDTGRGPRVPSMTDYFGFTMASLNECGSVFANPCKGDKNMSTLMYRPFTSWANNSEWSMRFEAEEVKVVALGAGWIAAVTSLNFLRIFTEGGLQKHILSLDGPVVTAAGFKDELAVVIHSSDCLPSGDQMLEFIVFNIPNGTQPIRGRLPLTPASCLTWFGFSEEGHLSSYDSEGVLRVFTNQCGGSWLPMFSASKERKSEEENYWVVGLNASKLFCIVCKAPDSFPLVMPKPVLTLLSLSMPLASSDLGADELENEFIMTNLYLSQAQNKIEEMAAAGLDTTAVDDEAFNVEAAQDRCILRLIASCCNGDKLVRAVELARLLSLEKSLKGAIKLVTALKLPILAERFNGILEERLLGALPGPSSVSTIANGVEVRPSTHVVENNRASEPSNPLPPPKLPPPQFSKQEKSIETAKIGDMGPSKNVNMGSTKDDKLHRATNPFTKSLKSCERLEEKSKTGEKIGCEEISNTGEKIGRDGNTTGRGAKEYGSQIQSHRPMNPFAKSSNNQENSSLLDSLKKMKRDNEGKDKAGVTKR</sequence>